<dbReference type="SUPFAM" id="SSF52540">
    <property type="entry name" value="P-loop containing nucleoside triphosphate hydrolases"/>
    <property type="match status" value="1"/>
</dbReference>
<gene>
    <name evidence="7" type="ORF">Q8A70_22390</name>
</gene>
<dbReference type="SMART" id="SM00382">
    <property type="entry name" value="AAA"/>
    <property type="match status" value="1"/>
</dbReference>
<name>A0ABU0YRW0_9PROT</name>
<keyword evidence="5" id="KW-0029">Amino-acid transport</keyword>
<dbReference type="InterPro" id="IPR017871">
    <property type="entry name" value="ABC_transporter-like_CS"/>
</dbReference>
<dbReference type="PROSITE" id="PS50893">
    <property type="entry name" value="ABC_TRANSPORTER_2"/>
    <property type="match status" value="1"/>
</dbReference>
<dbReference type="Pfam" id="PF00005">
    <property type="entry name" value="ABC_tran"/>
    <property type="match status" value="1"/>
</dbReference>
<reference evidence="8" key="1">
    <citation type="submission" date="2023-08" db="EMBL/GenBank/DDBJ databases">
        <title>Rhodospirillaceae gen. nov., a novel taxon isolated from the Yangtze River Yuezi River estuary sludge.</title>
        <authorList>
            <person name="Ruan L."/>
        </authorList>
    </citation>
    <scope>NUCLEOTIDE SEQUENCE [LARGE SCALE GENOMIC DNA]</scope>
    <source>
        <strain evidence="8">R-7</strain>
    </source>
</reference>
<evidence type="ECO:0000313" key="7">
    <source>
        <dbReference type="EMBL" id="MDQ7250456.1"/>
    </source>
</evidence>
<dbReference type="Proteomes" id="UP001230156">
    <property type="component" value="Unassembled WGS sequence"/>
</dbReference>
<feature type="domain" description="ABC transporter" evidence="6">
    <location>
        <begin position="3"/>
        <end position="231"/>
    </location>
</feature>
<dbReference type="GO" id="GO:0005524">
    <property type="term" value="F:ATP binding"/>
    <property type="evidence" value="ECO:0007669"/>
    <property type="project" value="UniProtKB-KW"/>
</dbReference>
<evidence type="ECO:0000256" key="1">
    <source>
        <dbReference type="ARBA" id="ARBA00005417"/>
    </source>
</evidence>
<dbReference type="PANTHER" id="PTHR43820:SF5">
    <property type="entry name" value="HIGH-AFFINITY BRANCHED-CHAIN AMINO ACID TRANSPORT ATP-BINDING PROTEIN"/>
    <property type="match status" value="1"/>
</dbReference>
<dbReference type="RefSeq" id="WP_379959757.1">
    <property type="nucleotide sequence ID" value="NZ_JAUYVI010000007.1"/>
</dbReference>
<keyword evidence="8" id="KW-1185">Reference proteome</keyword>
<dbReference type="InterPro" id="IPR027417">
    <property type="entry name" value="P-loop_NTPase"/>
</dbReference>
<evidence type="ECO:0000259" key="6">
    <source>
        <dbReference type="PROSITE" id="PS50893"/>
    </source>
</evidence>
<keyword evidence="3" id="KW-0547">Nucleotide-binding</keyword>
<evidence type="ECO:0000256" key="4">
    <source>
        <dbReference type="ARBA" id="ARBA00022840"/>
    </source>
</evidence>
<dbReference type="PANTHER" id="PTHR43820">
    <property type="entry name" value="HIGH-AFFINITY BRANCHED-CHAIN AMINO ACID TRANSPORT ATP-BINDING PROTEIN LIVF"/>
    <property type="match status" value="1"/>
</dbReference>
<keyword evidence="2" id="KW-0813">Transport</keyword>
<keyword evidence="4 7" id="KW-0067">ATP-binding</keyword>
<dbReference type="InterPro" id="IPR003593">
    <property type="entry name" value="AAA+_ATPase"/>
</dbReference>
<evidence type="ECO:0000256" key="5">
    <source>
        <dbReference type="ARBA" id="ARBA00022970"/>
    </source>
</evidence>
<dbReference type="PROSITE" id="PS00211">
    <property type="entry name" value="ABC_TRANSPORTER_1"/>
    <property type="match status" value="1"/>
</dbReference>
<evidence type="ECO:0000256" key="2">
    <source>
        <dbReference type="ARBA" id="ARBA00022448"/>
    </source>
</evidence>
<dbReference type="CDD" id="cd03224">
    <property type="entry name" value="ABC_TM1139_LivF_branched"/>
    <property type="match status" value="1"/>
</dbReference>
<evidence type="ECO:0000256" key="3">
    <source>
        <dbReference type="ARBA" id="ARBA00022741"/>
    </source>
</evidence>
<comment type="similarity">
    <text evidence="1">Belongs to the ABC transporter superfamily.</text>
</comment>
<dbReference type="InterPro" id="IPR003439">
    <property type="entry name" value="ABC_transporter-like_ATP-bd"/>
</dbReference>
<evidence type="ECO:0000313" key="8">
    <source>
        <dbReference type="Proteomes" id="UP001230156"/>
    </source>
</evidence>
<dbReference type="Gene3D" id="3.40.50.300">
    <property type="entry name" value="P-loop containing nucleotide triphosphate hydrolases"/>
    <property type="match status" value="1"/>
</dbReference>
<sequence>MMLALRDVSSGYGPVTVLRHVSFALAEGEILGIVGHNGMGKTTLLRTLMGLLKTASGTIELGGQSIETEPAHERSRRGIGYVPQGEQGFPTLTVAENLQLAVAMNPPGRPLTMDDVLALFPRLRPLLDRRSGALSGGERQLLAIARAVMRAPRLLLLDEMTEGVQPSIVEEIAERLVALHAELSMSLLIVDQDLAFVAALASRALVMQKGMLVKEVSSTELIQSNVLGGFDAL</sequence>
<dbReference type="EMBL" id="JAUYVI010000007">
    <property type="protein sequence ID" value="MDQ7250456.1"/>
    <property type="molecule type" value="Genomic_DNA"/>
</dbReference>
<accession>A0ABU0YRW0</accession>
<protein>
    <submittedName>
        <fullName evidence="7">ABC transporter ATP-binding protein</fullName>
    </submittedName>
</protein>
<comment type="caution">
    <text evidence="7">The sequence shown here is derived from an EMBL/GenBank/DDBJ whole genome shotgun (WGS) entry which is preliminary data.</text>
</comment>
<proteinExistence type="inferred from homology"/>
<organism evidence="7 8">
    <name type="scientific">Dongia sedimenti</name>
    <dbReference type="NCBI Taxonomy" id="3064282"/>
    <lineage>
        <taxon>Bacteria</taxon>
        <taxon>Pseudomonadati</taxon>
        <taxon>Pseudomonadota</taxon>
        <taxon>Alphaproteobacteria</taxon>
        <taxon>Rhodospirillales</taxon>
        <taxon>Dongiaceae</taxon>
        <taxon>Dongia</taxon>
    </lineage>
</organism>
<dbReference type="InterPro" id="IPR052156">
    <property type="entry name" value="BCAA_Transport_ATP-bd_LivF"/>
</dbReference>